<dbReference type="Pfam" id="PF02870">
    <property type="entry name" value="Methyltransf_1N"/>
    <property type="match status" value="1"/>
</dbReference>
<comment type="catalytic activity">
    <reaction evidence="1">
        <text>a 4-O-methyl-thymidine in DNA + L-cysteinyl-[protein] = a thymidine in DNA + S-methyl-L-cysteinyl-[protein]</text>
        <dbReference type="Rhea" id="RHEA:53428"/>
        <dbReference type="Rhea" id="RHEA-COMP:10131"/>
        <dbReference type="Rhea" id="RHEA-COMP:10132"/>
        <dbReference type="Rhea" id="RHEA-COMP:13555"/>
        <dbReference type="Rhea" id="RHEA-COMP:13556"/>
        <dbReference type="ChEBI" id="CHEBI:29950"/>
        <dbReference type="ChEBI" id="CHEBI:82612"/>
        <dbReference type="ChEBI" id="CHEBI:137386"/>
        <dbReference type="ChEBI" id="CHEBI:137387"/>
        <dbReference type="EC" id="2.1.1.63"/>
    </reaction>
</comment>
<dbReference type="InterPro" id="IPR036217">
    <property type="entry name" value="MethylDNA_cys_MeTrfase_DNAb"/>
</dbReference>
<reference evidence="10 11" key="1">
    <citation type="submission" date="2020-03" db="EMBL/GenBank/DDBJ databases">
        <title>Draft genome of Streptomyces sp. ventii, isolated from the Axial Seamount in the Pacific Ocean, and resequencing of the two type strains Streptomyces lonarensis strain NCL 716 and Streptomyces bohaiensis strain 11A07.</title>
        <authorList>
            <person name="Loughran R.M."/>
            <person name="Pfannmuller K.M."/>
            <person name="Wasson B.J."/>
            <person name="Deadmond M.C."/>
            <person name="Paddock B.E."/>
            <person name="Koyack M.J."/>
            <person name="Gallegos D.A."/>
            <person name="Mitchell E.A."/>
            <person name="Ushijima B."/>
            <person name="Saw J.H."/>
            <person name="Mcphail K.L."/>
            <person name="Videau P."/>
        </authorList>
    </citation>
    <scope>NUCLEOTIDE SEQUENCE [LARGE SCALE GENOMIC DNA]</scope>
    <source>
        <strain evidence="11">5675061</strain>
    </source>
</reference>
<keyword evidence="5" id="KW-0234">DNA repair</keyword>
<evidence type="ECO:0000256" key="7">
    <source>
        <dbReference type="SAM" id="MobiDB-lite"/>
    </source>
</evidence>
<evidence type="ECO:0000256" key="3">
    <source>
        <dbReference type="ARBA" id="ARBA00022679"/>
    </source>
</evidence>
<evidence type="ECO:0000256" key="2">
    <source>
        <dbReference type="ARBA" id="ARBA00022603"/>
    </source>
</evidence>
<dbReference type="SUPFAM" id="SSF53155">
    <property type="entry name" value="Methylated DNA-protein cysteine methyltransferase domain"/>
    <property type="match status" value="1"/>
</dbReference>
<dbReference type="Pfam" id="PF01035">
    <property type="entry name" value="DNA_binding_1"/>
    <property type="match status" value="1"/>
</dbReference>
<dbReference type="Proteomes" id="UP000746503">
    <property type="component" value="Unassembled WGS sequence"/>
</dbReference>
<dbReference type="EMBL" id="JAAVJB010000017">
    <property type="protein sequence ID" value="NJP65510.1"/>
    <property type="molecule type" value="Genomic_DNA"/>
</dbReference>
<dbReference type="NCBIfam" id="TIGR00589">
    <property type="entry name" value="ogt"/>
    <property type="match status" value="1"/>
</dbReference>
<evidence type="ECO:0000259" key="8">
    <source>
        <dbReference type="Pfam" id="PF01035"/>
    </source>
</evidence>
<dbReference type="InterPro" id="IPR001497">
    <property type="entry name" value="MethylDNA_cys_MeTrfase_AS"/>
</dbReference>
<dbReference type="PANTHER" id="PTHR10815:SF13">
    <property type="entry name" value="METHYLATED-DNA--PROTEIN-CYSTEINE METHYLTRANSFERASE"/>
    <property type="match status" value="1"/>
</dbReference>
<dbReference type="InterPro" id="IPR036388">
    <property type="entry name" value="WH-like_DNA-bd_sf"/>
</dbReference>
<comment type="catalytic activity">
    <reaction evidence="6">
        <text>a 6-O-methyl-2'-deoxyguanosine in DNA + L-cysteinyl-[protein] = S-methyl-L-cysteinyl-[protein] + a 2'-deoxyguanosine in DNA</text>
        <dbReference type="Rhea" id="RHEA:24000"/>
        <dbReference type="Rhea" id="RHEA-COMP:10131"/>
        <dbReference type="Rhea" id="RHEA-COMP:10132"/>
        <dbReference type="Rhea" id="RHEA-COMP:11367"/>
        <dbReference type="Rhea" id="RHEA-COMP:11368"/>
        <dbReference type="ChEBI" id="CHEBI:29950"/>
        <dbReference type="ChEBI" id="CHEBI:82612"/>
        <dbReference type="ChEBI" id="CHEBI:85445"/>
        <dbReference type="ChEBI" id="CHEBI:85448"/>
        <dbReference type="EC" id="2.1.1.63"/>
    </reaction>
</comment>
<evidence type="ECO:0000256" key="4">
    <source>
        <dbReference type="ARBA" id="ARBA00022763"/>
    </source>
</evidence>
<dbReference type="Gene3D" id="3.30.160.70">
    <property type="entry name" value="Methylated DNA-protein cysteine methyltransferase domain"/>
    <property type="match status" value="1"/>
</dbReference>
<dbReference type="RefSeq" id="WP_167932034.1">
    <property type="nucleotide sequence ID" value="NZ_JAAVJB010000017.1"/>
</dbReference>
<organism evidence="10 11">
    <name type="scientific">Streptomyces spiramenti</name>
    <dbReference type="NCBI Taxonomy" id="2720606"/>
    <lineage>
        <taxon>Bacteria</taxon>
        <taxon>Bacillati</taxon>
        <taxon>Actinomycetota</taxon>
        <taxon>Actinomycetes</taxon>
        <taxon>Kitasatosporales</taxon>
        <taxon>Streptomycetaceae</taxon>
        <taxon>Streptomyces</taxon>
    </lineage>
</organism>
<feature type="domain" description="Methylated-DNA-[protein]-cysteine S-methyltransferase DNA binding" evidence="8">
    <location>
        <begin position="104"/>
        <end position="179"/>
    </location>
</feature>
<evidence type="ECO:0000256" key="6">
    <source>
        <dbReference type="ARBA" id="ARBA00049348"/>
    </source>
</evidence>
<evidence type="ECO:0000313" key="11">
    <source>
        <dbReference type="Proteomes" id="UP000746503"/>
    </source>
</evidence>
<accession>A0ABX1AMJ4</accession>
<feature type="domain" description="Methylguanine DNA methyltransferase ribonuclease-like" evidence="9">
    <location>
        <begin position="23"/>
        <end position="94"/>
    </location>
</feature>
<keyword evidence="4" id="KW-0227">DNA damage</keyword>
<proteinExistence type="predicted"/>
<evidence type="ECO:0000256" key="1">
    <source>
        <dbReference type="ARBA" id="ARBA00001286"/>
    </source>
</evidence>
<evidence type="ECO:0000259" key="9">
    <source>
        <dbReference type="Pfam" id="PF02870"/>
    </source>
</evidence>
<dbReference type="Gene3D" id="1.10.10.10">
    <property type="entry name" value="Winged helix-like DNA-binding domain superfamily/Winged helix DNA-binding domain"/>
    <property type="match status" value="1"/>
</dbReference>
<dbReference type="InterPro" id="IPR036631">
    <property type="entry name" value="MGMT_N_sf"/>
</dbReference>
<dbReference type="InterPro" id="IPR014048">
    <property type="entry name" value="MethylDNA_cys_MeTrfase_DNA-bd"/>
</dbReference>
<dbReference type="CDD" id="cd06445">
    <property type="entry name" value="ATase"/>
    <property type="match status" value="1"/>
</dbReference>
<keyword evidence="11" id="KW-1185">Reference proteome</keyword>
<protein>
    <submittedName>
        <fullName evidence="10">Methylated-DNA--[protein]-cysteine S-methyltransferase</fullName>
    </submittedName>
</protein>
<name>A0ABX1AMJ4_9ACTN</name>
<evidence type="ECO:0000256" key="5">
    <source>
        <dbReference type="ARBA" id="ARBA00023204"/>
    </source>
</evidence>
<dbReference type="InterPro" id="IPR008332">
    <property type="entry name" value="MethylG_MeTrfase_N"/>
</dbReference>
<feature type="region of interest" description="Disordered" evidence="7">
    <location>
        <begin position="185"/>
        <end position="208"/>
    </location>
</feature>
<evidence type="ECO:0000313" key="10">
    <source>
        <dbReference type="EMBL" id="NJP65510.1"/>
    </source>
</evidence>
<dbReference type="SUPFAM" id="SSF46767">
    <property type="entry name" value="Methylated DNA-protein cysteine methyltransferase, C-terminal domain"/>
    <property type="match status" value="1"/>
</dbReference>
<sequence length="208" mass="21887">MPSNGTPTAGRDDTTAVSLARVPTPLGDLNLAATADALIYCGFQPLDEVRGRLARSGLREVDDPERRAVLETTSAQLDAYLQGRIRSFTVPVDLRLATPFSRRTVSRLDALVPYGSTATYGALARALDRPRAARAVGAALGANPLCVVLPCHRIVGSTGALTGYAGGVDAKKYLLALETRERLGADANAPAEAPPTPGPRVSRRPRCA</sequence>
<dbReference type="PROSITE" id="PS00374">
    <property type="entry name" value="MGMT"/>
    <property type="match status" value="1"/>
</dbReference>
<keyword evidence="3" id="KW-0808">Transferase</keyword>
<keyword evidence="2" id="KW-0489">Methyltransferase</keyword>
<gene>
    <name evidence="10" type="ORF">HCJ92_04210</name>
</gene>
<dbReference type="PANTHER" id="PTHR10815">
    <property type="entry name" value="METHYLATED-DNA--PROTEIN-CYSTEINE METHYLTRANSFERASE"/>
    <property type="match status" value="1"/>
</dbReference>
<comment type="caution">
    <text evidence="10">The sequence shown here is derived from an EMBL/GenBank/DDBJ whole genome shotgun (WGS) entry which is preliminary data.</text>
</comment>